<evidence type="ECO:0000259" key="4">
    <source>
        <dbReference type="Pfam" id="PF01156"/>
    </source>
</evidence>
<accession>A0A2T0KIP3</accession>
<dbReference type="SUPFAM" id="SSF53590">
    <property type="entry name" value="Nucleoside hydrolase"/>
    <property type="match status" value="1"/>
</dbReference>
<evidence type="ECO:0000256" key="1">
    <source>
        <dbReference type="ARBA" id="ARBA00022801"/>
    </source>
</evidence>
<feature type="domain" description="Inosine/uridine-preferring nucleoside hydrolase" evidence="4">
    <location>
        <begin position="1"/>
        <end position="340"/>
    </location>
</feature>
<dbReference type="OrthoDB" id="9797882at2"/>
<dbReference type="PANTHER" id="PTHR12304">
    <property type="entry name" value="INOSINE-URIDINE PREFERRING NUCLEOSIDE HYDROLASE"/>
    <property type="match status" value="1"/>
</dbReference>
<dbReference type="CDD" id="cd02651">
    <property type="entry name" value="nuc_hydro_IU_UC_XIUA"/>
    <property type="match status" value="1"/>
</dbReference>
<evidence type="ECO:0000256" key="2">
    <source>
        <dbReference type="ARBA" id="ARBA00023295"/>
    </source>
</evidence>
<dbReference type="GO" id="GO:0006152">
    <property type="term" value="P:purine nucleoside catabolic process"/>
    <property type="evidence" value="ECO:0007669"/>
    <property type="project" value="TreeGrafter"/>
</dbReference>
<dbReference type="GO" id="GO:0008477">
    <property type="term" value="F:purine nucleosidase activity"/>
    <property type="evidence" value="ECO:0007669"/>
    <property type="project" value="TreeGrafter"/>
</dbReference>
<dbReference type="EMBL" id="PVMZ01000003">
    <property type="protein sequence ID" value="PRX23384.1"/>
    <property type="molecule type" value="Genomic_DNA"/>
</dbReference>
<evidence type="ECO:0000313" key="6">
    <source>
        <dbReference type="Proteomes" id="UP000239415"/>
    </source>
</evidence>
<feature type="region of interest" description="Disordered" evidence="3">
    <location>
        <begin position="274"/>
        <end position="327"/>
    </location>
</feature>
<comment type="caution">
    <text evidence="5">The sequence shown here is derived from an EMBL/GenBank/DDBJ whole genome shotgun (WGS) entry which is preliminary data.</text>
</comment>
<gene>
    <name evidence="5" type="ORF">CLV67_103131</name>
</gene>
<name>A0A2T0KIP3_9ACTN</name>
<dbReference type="InterPro" id="IPR023186">
    <property type="entry name" value="IUNH"/>
</dbReference>
<dbReference type="PANTHER" id="PTHR12304:SF4">
    <property type="entry name" value="URIDINE NUCLEOSIDASE"/>
    <property type="match status" value="1"/>
</dbReference>
<dbReference type="AlphaFoldDB" id="A0A2T0KIP3"/>
<feature type="compositionally biased region" description="Basic and acidic residues" evidence="3">
    <location>
        <begin position="274"/>
        <end position="318"/>
    </location>
</feature>
<evidence type="ECO:0000256" key="3">
    <source>
        <dbReference type="SAM" id="MobiDB-lite"/>
    </source>
</evidence>
<proteinExistence type="predicted"/>
<reference evidence="5 6" key="1">
    <citation type="submission" date="2018-03" db="EMBL/GenBank/DDBJ databases">
        <title>Genomic Encyclopedia of Archaeal and Bacterial Type Strains, Phase II (KMG-II): from individual species to whole genera.</title>
        <authorList>
            <person name="Goeker M."/>
        </authorList>
    </citation>
    <scope>NUCLEOTIDE SEQUENCE [LARGE SCALE GENOMIC DNA]</scope>
    <source>
        <strain evidence="5 6">DSM 43146</strain>
    </source>
</reference>
<dbReference type="Pfam" id="PF01156">
    <property type="entry name" value="IU_nuc_hydro"/>
    <property type="match status" value="1"/>
</dbReference>
<keyword evidence="1 5" id="KW-0378">Hydrolase</keyword>
<evidence type="ECO:0000313" key="5">
    <source>
        <dbReference type="EMBL" id="PRX23384.1"/>
    </source>
</evidence>
<dbReference type="InterPro" id="IPR036452">
    <property type="entry name" value="Ribo_hydro-like"/>
</dbReference>
<organism evidence="5 6">
    <name type="scientific">Actinoplanes italicus</name>
    <dbReference type="NCBI Taxonomy" id="113567"/>
    <lineage>
        <taxon>Bacteria</taxon>
        <taxon>Bacillati</taxon>
        <taxon>Actinomycetota</taxon>
        <taxon>Actinomycetes</taxon>
        <taxon>Micromonosporales</taxon>
        <taxon>Micromonosporaceae</taxon>
        <taxon>Actinoplanes</taxon>
    </lineage>
</organism>
<dbReference type="GO" id="GO:0005829">
    <property type="term" value="C:cytosol"/>
    <property type="evidence" value="ECO:0007669"/>
    <property type="project" value="TreeGrafter"/>
</dbReference>
<sequence>MIIDCDPGHDDALALLLAVGDPRLDVRGVTTVAGNQTLDKTTTNALRILGLAGVADVPVAAGHDRPLSGELTVAEDIHGASGLDGPDLDVPVGAVAGIHAVELMRRLIAGTAEPVTLIATGPLTNVASLLRDHPEVRPGIDRIVFMGGSTERGNTTPYGEFNIVTDPEAADIVLRSGLPVTMIGLNVTHQALATPEVIAEFRAMETRLGDVCAELMVFFAGAYRRVFGFDHPPVHDPIAVAQVIDPAMVRTVTVGVAVELTGTYTRGATVVDLHGRAGDDRTGDDRTRNGRTGDDRAGDGRTGDGRTGNDRTGNDRTGDGNAGNVPRADVAVGLDVDAFWRLLMSAVRRLSG</sequence>
<keyword evidence="6" id="KW-1185">Reference proteome</keyword>
<dbReference type="Gene3D" id="3.90.245.10">
    <property type="entry name" value="Ribonucleoside hydrolase-like"/>
    <property type="match status" value="1"/>
</dbReference>
<keyword evidence="2" id="KW-0326">Glycosidase</keyword>
<protein>
    <submittedName>
        <fullName evidence="5">Purine nucleosidase/pyrimidine-specific ribonucleoside hydrolase</fullName>
    </submittedName>
</protein>
<dbReference type="Proteomes" id="UP000239415">
    <property type="component" value="Unassembled WGS sequence"/>
</dbReference>
<dbReference type="InterPro" id="IPR001910">
    <property type="entry name" value="Inosine/uridine_hydrolase_dom"/>
</dbReference>